<evidence type="ECO:0000256" key="1">
    <source>
        <dbReference type="SAM" id="SignalP"/>
    </source>
</evidence>
<protein>
    <recommendedName>
        <fullName evidence="4">Xylosidase/arabinosidase</fullName>
    </recommendedName>
</protein>
<evidence type="ECO:0000313" key="2">
    <source>
        <dbReference type="EMBL" id="GAA4473331.1"/>
    </source>
</evidence>
<evidence type="ECO:0000313" key="3">
    <source>
        <dbReference type="Proteomes" id="UP001500840"/>
    </source>
</evidence>
<organism evidence="2 3">
    <name type="scientific">Novipirellula rosea</name>
    <dbReference type="NCBI Taxonomy" id="1031540"/>
    <lineage>
        <taxon>Bacteria</taxon>
        <taxon>Pseudomonadati</taxon>
        <taxon>Planctomycetota</taxon>
        <taxon>Planctomycetia</taxon>
        <taxon>Pirellulales</taxon>
        <taxon>Pirellulaceae</taxon>
        <taxon>Novipirellula</taxon>
    </lineage>
</organism>
<keyword evidence="3" id="KW-1185">Reference proteome</keyword>
<dbReference type="EMBL" id="BAABGA010000120">
    <property type="protein sequence ID" value="GAA4473331.1"/>
    <property type="molecule type" value="Genomic_DNA"/>
</dbReference>
<dbReference type="CDD" id="cd11576">
    <property type="entry name" value="GH99_GH71_like_2"/>
    <property type="match status" value="1"/>
</dbReference>
<feature type="chain" id="PRO_5045041146" description="Xylosidase/arabinosidase" evidence="1">
    <location>
        <begin position="37"/>
        <end position="430"/>
    </location>
</feature>
<feature type="signal peptide" evidence="1">
    <location>
        <begin position="1"/>
        <end position="36"/>
    </location>
</feature>
<keyword evidence="1" id="KW-0732">Signal</keyword>
<sequence>MIPSATFAVYAYLSSMRKITATLLLLCLPAIGVADAVPEHTVDRSTLTGKVMCGYQGWFNCEGDGANLGWTHWTRNHQRLPAAGNVTVDLWPDMTEYDADERYATGFRHADGSTAEVFSSTNRKTVLRHFDWMQQYGIDGVFLQRFASGLKNQSQREHKDRVLDHVREGAQRSGRVYAVMYDLSGLSADDTQLVQQDWREIQSKQHITDDEAYLHHEGKPVISIWGIGFNDNREYSLEYCHQLIRWFKSQGCTVMIGVPSFWRSRERDAVDDARLLEIIQLADIVSPWSVGRYRSPSEAKRHAENVWAKDQAWCQQHDQDFLPVVFPGFSWHNLKGDPLASIPRRKGEFLWSQIVAARKMGGEMIYVAMFDEVDEGTAIFKCTDQPPVGNGVQFLGYEGLPSDYYLRLVGEAGKLLRNEIPISAPLPQPN</sequence>
<dbReference type="Proteomes" id="UP001500840">
    <property type="component" value="Unassembled WGS sequence"/>
</dbReference>
<proteinExistence type="predicted"/>
<name>A0ABP8NXI8_9BACT</name>
<dbReference type="Gene3D" id="3.20.20.80">
    <property type="entry name" value="Glycosidases"/>
    <property type="match status" value="1"/>
</dbReference>
<comment type="caution">
    <text evidence="2">The sequence shown here is derived from an EMBL/GenBank/DDBJ whole genome shotgun (WGS) entry which is preliminary data.</text>
</comment>
<reference evidence="3" key="1">
    <citation type="journal article" date="2019" name="Int. J. Syst. Evol. Microbiol.">
        <title>The Global Catalogue of Microorganisms (GCM) 10K type strain sequencing project: providing services to taxonomists for standard genome sequencing and annotation.</title>
        <authorList>
            <consortium name="The Broad Institute Genomics Platform"/>
            <consortium name="The Broad Institute Genome Sequencing Center for Infectious Disease"/>
            <person name="Wu L."/>
            <person name="Ma J."/>
        </authorList>
    </citation>
    <scope>NUCLEOTIDE SEQUENCE [LARGE SCALE GENOMIC DNA]</scope>
    <source>
        <strain evidence="3">JCM 17759</strain>
    </source>
</reference>
<evidence type="ECO:0008006" key="4">
    <source>
        <dbReference type="Google" id="ProtNLM"/>
    </source>
</evidence>
<accession>A0ABP8NXI8</accession>
<gene>
    <name evidence="2" type="ORF">GCM10023156_71140</name>
</gene>